<keyword evidence="5 8" id="KW-1133">Transmembrane helix</keyword>
<feature type="transmembrane region" description="Helical" evidence="8">
    <location>
        <begin position="212"/>
        <end position="232"/>
    </location>
</feature>
<keyword evidence="4 8" id="KW-0812">Transmembrane</keyword>
<accession>A0A3N4HD77</accession>
<dbReference type="GO" id="GO:0080139">
    <property type="term" value="F:borate efflux transmembrane transporter activity"/>
    <property type="evidence" value="ECO:0007669"/>
    <property type="project" value="TreeGrafter"/>
</dbReference>
<feature type="transmembrane region" description="Helical" evidence="8">
    <location>
        <begin position="296"/>
        <end position="317"/>
    </location>
</feature>
<evidence type="ECO:0000256" key="5">
    <source>
        <dbReference type="ARBA" id="ARBA00022989"/>
    </source>
</evidence>
<sequence>MPSPPPSLVRVPTTQSLQRELSRQTVESRIGDRWWKIAWGRGLVNDVKRRAPFYWSDWTDAWNYRVIPATVYMYFANVLPALAFSLDMFSQTDMSYGVNEVLFASVLGAVVFALFAAQPLCIVGVTGPITVFNYTVFNIVTPRGIKYFEFMCWIGLWSAVMHAAIAVMNACNAVRWVTRFSCDIFGFYVAAIYIQKGVQVLILQFSHSSESAYLSIAISLLVLIIGYTCSILGNSRLFTHHMRVFLRDYGTPLTIIFFTGFQYFGQMRSVDLEALPVSGAFHPTLERGWFIKFWEVPVGDVFLAIPFALLLTVLFYFDHNVSSLICQGTEFPLRKPAGFHWDILLLGITTGISGLFGIPAPNGLIPQAPFHTASLCVTRQVVDEKEDGKEKHTTVVDSVVEQRVSNLAQGLLILVTMTGPLLTVLHLIPQAVLAGLFFVMGFQALEGNGMTKKLLFLFSDKGLVSSSEPLASIRLKAVWCFTGIMVLGFAATFAITQTIAAVGFPVFIFALVPIRTEVMKRWFSEEELLVLDEPTAGAFTLESVGGSYGGRDDKAGLVQAEAVERGESRGSGSSTEGGGARMRGVAGGREGGGS</sequence>
<comment type="similarity">
    <text evidence="2">Belongs to the anion exchanger (TC 2.A.31) family.</text>
</comment>
<dbReference type="GO" id="GO:0050801">
    <property type="term" value="P:monoatomic ion homeostasis"/>
    <property type="evidence" value="ECO:0007669"/>
    <property type="project" value="TreeGrafter"/>
</dbReference>
<evidence type="ECO:0000256" key="3">
    <source>
        <dbReference type="ARBA" id="ARBA00022554"/>
    </source>
</evidence>
<dbReference type="PANTHER" id="PTHR11453:SF82">
    <property type="entry name" value="BORON TRANSPORTER 1"/>
    <property type="match status" value="1"/>
</dbReference>
<protein>
    <recommendedName>
        <fullName evidence="9">Bicarbonate transporter-like transmembrane domain-containing protein</fullName>
    </recommendedName>
</protein>
<proteinExistence type="inferred from homology"/>
<dbReference type="FunFam" id="1.10.287.570:FF:000003">
    <property type="entry name" value="Anion exchange family protein"/>
    <property type="match status" value="1"/>
</dbReference>
<dbReference type="GO" id="GO:0005886">
    <property type="term" value="C:plasma membrane"/>
    <property type="evidence" value="ECO:0007669"/>
    <property type="project" value="TreeGrafter"/>
</dbReference>
<feature type="domain" description="Bicarbonate transporter-like transmembrane" evidence="9">
    <location>
        <begin position="41"/>
        <end position="207"/>
    </location>
</feature>
<feature type="transmembrane region" description="Helical" evidence="8">
    <location>
        <begin position="411"/>
        <end position="440"/>
    </location>
</feature>
<dbReference type="EMBL" id="ML119870">
    <property type="protein sequence ID" value="RPA72249.1"/>
    <property type="molecule type" value="Genomic_DNA"/>
</dbReference>
<dbReference type="AlphaFoldDB" id="A0A3N4HD77"/>
<keyword evidence="3" id="KW-0926">Vacuole</keyword>
<comment type="subcellular location">
    <subcellularLocation>
        <location evidence="1">Vacuole membrane</location>
        <topology evidence="1">Multi-pass membrane protein</topology>
    </subcellularLocation>
</comment>
<keyword evidence="6 8" id="KW-0472">Membrane</keyword>
<dbReference type="STRING" id="1160509.A0A3N4HD77"/>
<keyword evidence="11" id="KW-1185">Reference proteome</keyword>
<feature type="transmembrane region" description="Helical" evidence="8">
    <location>
        <begin position="484"/>
        <end position="512"/>
    </location>
</feature>
<evidence type="ECO:0000256" key="1">
    <source>
        <dbReference type="ARBA" id="ARBA00004128"/>
    </source>
</evidence>
<gene>
    <name evidence="10" type="ORF">BJ508DRAFT_367358</name>
</gene>
<evidence type="ECO:0000256" key="6">
    <source>
        <dbReference type="ARBA" id="ARBA00023136"/>
    </source>
</evidence>
<feature type="transmembrane region" description="Helical" evidence="8">
    <location>
        <begin position="184"/>
        <end position="206"/>
    </location>
</feature>
<dbReference type="GO" id="GO:0005774">
    <property type="term" value="C:vacuolar membrane"/>
    <property type="evidence" value="ECO:0007669"/>
    <property type="project" value="UniProtKB-SubCell"/>
</dbReference>
<feature type="compositionally biased region" description="Gly residues" evidence="7">
    <location>
        <begin position="575"/>
        <end position="594"/>
    </location>
</feature>
<evidence type="ECO:0000259" key="9">
    <source>
        <dbReference type="Pfam" id="PF00955"/>
    </source>
</evidence>
<evidence type="ECO:0000313" key="10">
    <source>
        <dbReference type="EMBL" id="RPA72249.1"/>
    </source>
</evidence>
<evidence type="ECO:0000256" key="7">
    <source>
        <dbReference type="SAM" id="MobiDB-lite"/>
    </source>
</evidence>
<dbReference type="InterPro" id="IPR003020">
    <property type="entry name" value="HCO3_transpt_euk"/>
</dbReference>
<feature type="transmembrane region" description="Helical" evidence="8">
    <location>
        <begin position="71"/>
        <end position="89"/>
    </location>
</feature>
<name>A0A3N4HD77_ASCIM</name>
<evidence type="ECO:0000256" key="8">
    <source>
        <dbReference type="SAM" id="Phobius"/>
    </source>
</evidence>
<feature type="region of interest" description="Disordered" evidence="7">
    <location>
        <begin position="562"/>
        <end position="594"/>
    </location>
</feature>
<dbReference type="GO" id="GO:0005452">
    <property type="term" value="F:solute:inorganic anion antiporter activity"/>
    <property type="evidence" value="ECO:0007669"/>
    <property type="project" value="InterPro"/>
</dbReference>
<organism evidence="10 11">
    <name type="scientific">Ascobolus immersus RN42</name>
    <dbReference type="NCBI Taxonomy" id="1160509"/>
    <lineage>
        <taxon>Eukaryota</taxon>
        <taxon>Fungi</taxon>
        <taxon>Dikarya</taxon>
        <taxon>Ascomycota</taxon>
        <taxon>Pezizomycotina</taxon>
        <taxon>Pezizomycetes</taxon>
        <taxon>Pezizales</taxon>
        <taxon>Ascobolaceae</taxon>
        <taxon>Ascobolus</taxon>
    </lineage>
</organism>
<dbReference type="GO" id="GO:0000324">
    <property type="term" value="C:fungal-type vacuole"/>
    <property type="evidence" value="ECO:0007669"/>
    <property type="project" value="TreeGrafter"/>
</dbReference>
<feature type="transmembrane region" description="Helical" evidence="8">
    <location>
        <begin position="101"/>
        <end position="127"/>
    </location>
</feature>
<dbReference type="InterPro" id="IPR011531">
    <property type="entry name" value="HCO3_transpt-like_TM_dom"/>
</dbReference>
<feature type="transmembrane region" description="Helical" evidence="8">
    <location>
        <begin position="147"/>
        <end position="172"/>
    </location>
</feature>
<dbReference type="Gene3D" id="1.10.287.570">
    <property type="entry name" value="Helical hairpin bin"/>
    <property type="match status" value="1"/>
</dbReference>
<evidence type="ECO:0000256" key="2">
    <source>
        <dbReference type="ARBA" id="ARBA00010993"/>
    </source>
</evidence>
<dbReference type="GO" id="GO:0006820">
    <property type="term" value="P:monoatomic anion transport"/>
    <property type="evidence" value="ECO:0007669"/>
    <property type="project" value="InterPro"/>
</dbReference>
<reference evidence="10 11" key="1">
    <citation type="journal article" date="2018" name="Nat. Ecol. Evol.">
        <title>Pezizomycetes genomes reveal the molecular basis of ectomycorrhizal truffle lifestyle.</title>
        <authorList>
            <person name="Murat C."/>
            <person name="Payen T."/>
            <person name="Noel B."/>
            <person name="Kuo A."/>
            <person name="Morin E."/>
            <person name="Chen J."/>
            <person name="Kohler A."/>
            <person name="Krizsan K."/>
            <person name="Balestrini R."/>
            <person name="Da Silva C."/>
            <person name="Montanini B."/>
            <person name="Hainaut M."/>
            <person name="Levati E."/>
            <person name="Barry K.W."/>
            <person name="Belfiori B."/>
            <person name="Cichocki N."/>
            <person name="Clum A."/>
            <person name="Dockter R.B."/>
            <person name="Fauchery L."/>
            <person name="Guy J."/>
            <person name="Iotti M."/>
            <person name="Le Tacon F."/>
            <person name="Lindquist E.A."/>
            <person name="Lipzen A."/>
            <person name="Malagnac F."/>
            <person name="Mello A."/>
            <person name="Molinier V."/>
            <person name="Miyauchi S."/>
            <person name="Poulain J."/>
            <person name="Riccioni C."/>
            <person name="Rubini A."/>
            <person name="Sitrit Y."/>
            <person name="Splivallo R."/>
            <person name="Traeger S."/>
            <person name="Wang M."/>
            <person name="Zifcakova L."/>
            <person name="Wipf D."/>
            <person name="Zambonelli A."/>
            <person name="Paolocci F."/>
            <person name="Nowrousian M."/>
            <person name="Ottonello S."/>
            <person name="Baldrian P."/>
            <person name="Spatafora J.W."/>
            <person name="Henrissat B."/>
            <person name="Nagy L.G."/>
            <person name="Aury J.M."/>
            <person name="Wincker P."/>
            <person name="Grigoriev I.V."/>
            <person name="Bonfante P."/>
            <person name="Martin F.M."/>
        </authorList>
    </citation>
    <scope>NUCLEOTIDE SEQUENCE [LARGE SCALE GENOMIC DNA]</scope>
    <source>
        <strain evidence="10 11">RN42</strain>
    </source>
</reference>
<evidence type="ECO:0000313" key="11">
    <source>
        <dbReference type="Proteomes" id="UP000275078"/>
    </source>
</evidence>
<dbReference type="Proteomes" id="UP000275078">
    <property type="component" value="Unassembled WGS sequence"/>
</dbReference>
<dbReference type="PANTHER" id="PTHR11453">
    <property type="entry name" value="ANION EXCHANGE PROTEIN"/>
    <property type="match status" value="1"/>
</dbReference>
<evidence type="ECO:0000256" key="4">
    <source>
        <dbReference type="ARBA" id="ARBA00022692"/>
    </source>
</evidence>
<dbReference type="Pfam" id="PF00955">
    <property type="entry name" value="HCO3_cotransp"/>
    <property type="match status" value="2"/>
</dbReference>
<dbReference type="OrthoDB" id="1735926at2759"/>
<feature type="domain" description="Bicarbonate transporter-like transmembrane" evidence="9">
    <location>
        <begin position="209"/>
        <end position="534"/>
    </location>
</feature>